<sequence>MRGFPGPRQRGRRLVEKLLPHGLNVVHLSSCMMLEDDYPRCPHKEEIKRIIEKKGVRVVEGTHH</sequence>
<dbReference type="eggNOG" id="COG5561">
    <property type="taxonomic scope" value="Bacteria"/>
</dbReference>
<name>K4LJE2_THEPS</name>
<evidence type="ECO:0000259" key="1">
    <source>
        <dbReference type="SMART" id="SM01078"/>
    </source>
</evidence>
<dbReference type="InterPro" id="IPR014925">
    <property type="entry name" value="CGGC_dom"/>
</dbReference>
<gene>
    <name evidence="2" type="ordered locus">Tph_c18830</name>
</gene>
<dbReference type="Proteomes" id="UP000000467">
    <property type="component" value="Chromosome"/>
</dbReference>
<dbReference type="STRING" id="1089553.Tph_c18830"/>
<protein>
    <submittedName>
        <fullName evidence="2">CGGC-domain containing protein</fullName>
    </submittedName>
</protein>
<evidence type="ECO:0000313" key="2">
    <source>
        <dbReference type="EMBL" id="AFV12080.1"/>
    </source>
</evidence>
<dbReference type="Pfam" id="PF08821">
    <property type="entry name" value="CGGC"/>
    <property type="match status" value="1"/>
</dbReference>
<dbReference type="KEGG" id="tpz:Tph_c18830"/>
<dbReference type="SMART" id="SM01078">
    <property type="entry name" value="CGGC"/>
    <property type="match status" value="1"/>
</dbReference>
<reference evidence="2 3" key="1">
    <citation type="journal article" date="2012" name="BMC Genomics">
        <title>Genome-guided analysis of physiological and morphological traits of the fermentative acetate oxidizer Thermacetogenium phaeum.</title>
        <authorList>
            <person name="Oehler D."/>
            <person name="Poehlein A."/>
            <person name="Leimbach A."/>
            <person name="Muller N."/>
            <person name="Daniel R."/>
            <person name="Gottschalk G."/>
            <person name="Schink B."/>
        </authorList>
    </citation>
    <scope>NUCLEOTIDE SEQUENCE [LARGE SCALE GENOMIC DNA]</scope>
    <source>
        <strain evidence="3">ATCC BAA-254 / DSM 26808 / PB</strain>
    </source>
</reference>
<evidence type="ECO:0000313" key="3">
    <source>
        <dbReference type="Proteomes" id="UP000000467"/>
    </source>
</evidence>
<feature type="domain" description="CGGC" evidence="1">
    <location>
        <begin position="1"/>
        <end position="63"/>
    </location>
</feature>
<organism evidence="2 3">
    <name type="scientific">Thermacetogenium phaeum (strain ATCC BAA-254 / DSM 26808 / PB)</name>
    <dbReference type="NCBI Taxonomy" id="1089553"/>
    <lineage>
        <taxon>Bacteria</taxon>
        <taxon>Bacillati</taxon>
        <taxon>Bacillota</taxon>
        <taxon>Clostridia</taxon>
        <taxon>Thermoanaerobacterales</taxon>
        <taxon>Thermoanaerobacteraceae</taxon>
        <taxon>Thermacetogenium</taxon>
    </lineage>
</organism>
<dbReference type="AlphaFoldDB" id="K4LJE2"/>
<dbReference type="HOGENOM" id="CLU_2866369_0_0_9"/>
<proteinExistence type="predicted"/>
<accession>K4LJE2</accession>
<dbReference type="EMBL" id="CP003732">
    <property type="protein sequence ID" value="AFV12080.1"/>
    <property type="molecule type" value="Genomic_DNA"/>
</dbReference>
<keyword evidence="3" id="KW-1185">Reference proteome</keyword>